<dbReference type="InterPro" id="IPR029044">
    <property type="entry name" value="Nucleotide-diphossugar_trans"/>
</dbReference>
<keyword evidence="2 5" id="KW-0328">Glycosyltransferase</keyword>
<evidence type="ECO:0000259" key="4">
    <source>
        <dbReference type="Pfam" id="PF00535"/>
    </source>
</evidence>
<dbReference type="AlphaFoldDB" id="A0A9D2HM74"/>
<evidence type="ECO:0000313" key="5">
    <source>
        <dbReference type="EMBL" id="HJA78767.1"/>
    </source>
</evidence>
<proteinExistence type="inferred from homology"/>
<dbReference type="Pfam" id="PF00535">
    <property type="entry name" value="Glycos_transf_2"/>
    <property type="match status" value="1"/>
</dbReference>
<evidence type="ECO:0000256" key="3">
    <source>
        <dbReference type="ARBA" id="ARBA00022679"/>
    </source>
</evidence>
<evidence type="ECO:0000256" key="1">
    <source>
        <dbReference type="ARBA" id="ARBA00006739"/>
    </source>
</evidence>
<keyword evidence="3 5" id="KW-0808">Transferase</keyword>
<organism evidence="5 6">
    <name type="scientific">Candidatus Desulfovibrio intestinavium</name>
    <dbReference type="NCBI Taxonomy" id="2838534"/>
    <lineage>
        <taxon>Bacteria</taxon>
        <taxon>Pseudomonadati</taxon>
        <taxon>Thermodesulfobacteriota</taxon>
        <taxon>Desulfovibrionia</taxon>
        <taxon>Desulfovibrionales</taxon>
        <taxon>Desulfovibrionaceae</taxon>
        <taxon>Desulfovibrio</taxon>
    </lineage>
</organism>
<comment type="caution">
    <text evidence="5">The sequence shown here is derived from an EMBL/GenBank/DDBJ whole genome shotgun (WGS) entry which is preliminary data.</text>
</comment>
<dbReference type="EMBL" id="DWZD01000028">
    <property type="protein sequence ID" value="HJA78767.1"/>
    <property type="molecule type" value="Genomic_DNA"/>
</dbReference>
<name>A0A9D2HM74_9BACT</name>
<reference evidence="5" key="1">
    <citation type="journal article" date="2021" name="PeerJ">
        <title>Extensive microbial diversity within the chicken gut microbiome revealed by metagenomics and culture.</title>
        <authorList>
            <person name="Gilroy R."/>
            <person name="Ravi A."/>
            <person name="Getino M."/>
            <person name="Pursley I."/>
            <person name="Horton D.L."/>
            <person name="Alikhan N.F."/>
            <person name="Baker D."/>
            <person name="Gharbi K."/>
            <person name="Hall N."/>
            <person name="Watson M."/>
            <person name="Adriaenssens E.M."/>
            <person name="Foster-Nyarko E."/>
            <person name="Jarju S."/>
            <person name="Secka A."/>
            <person name="Antonio M."/>
            <person name="Oren A."/>
            <person name="Chaudhuri R.R."/>
            <person name="La Ragione R."/>
            <person name="Hildebrand F."/>
            <person name="Pallen M.J."/>
        </authorList>
    </citation>
    <scope>NUCLEOTIDE SEQUENCE</scope>
    <source>
        <strain evidence="5">5032</strain>
    </source>
</reference>
<protein>
    <submittedName>
        <fullName evidence="5">Glycosyltransferase</fullName>
        <ecNumber evidence="5">2.4.-.-</ecNumber>
    </submittedName>
</protein>
<reference evidence="5" key="2">
    <citation type="submission" date="2021-04" db="EMBL/GenBank/DDBJ databases">
        <authorList>
            <person name="Gilroy R."/>
        </authorList>
    </citation>
    <scope>NUCLEOTIDE SEQUENCE</scope>
    <source>
        <strain evidence="5">5032</strain>
    </source>
</reference>
<dbReference type="Gene3D" id="3.90.550.10">
    <property type="entry name" value="Spore Coat Polysaccharide Biosynthesis Protein SpsA, Chain A"/>
    <property type="match status" value="1"/>
</dbReference>
<sequence length="343" mass="37250">MSLMPAVSVLLPVYNAASYVREAVASILAQTLRDFELILMDDGSTDASGGILRALAAEDRRIRLVQRENRGLIATLNEGLALARAPFVARMDADDIALPERLARQCAHMERHPGLAVLGSAIQYMDAAGRPGRIKKYPVGDAVDEAILWGSPLAHPAVMLRTQAVRAAGGYPAAFPHAEDYALWLRLFAPGSIDNLPDVLLRYRLHGGSVSHVHALAQRTSTLRAQALWLAGRTEMPAEANSGDNACFLQAIALPPAVRQGLIARMLALAPHLVGSGRDDPEGSGWLAELCRSPRTPELRRALSLYHLRAAKASSLPLRKSAAHLARSFFWSPATVWRKLKQH</sequence>
<dbReference type="EC" id="2.4.-.-" evidence="5"/>
<dbReference type="PANTHER" id="PTHR43685">
    <property type="entry name" value="GLYCOSYLTRANSFERASE"/>
    <property type="match status" value="1"/>
</dbReference>
<feature type="domain" description="Glycosyltransferase 2-like" evidence="4">
    <location>
        <begin position="8"/>
        <end position="135"/>
    </location>
</feature>
<dbReference type="InterPro" id="IPR001173">
    <property type="entry name" value="Glyco_trans_2-like"/>
</dbReference>
<dbReference type="GO" id="GO:0016757">
    <property type="term" value="F:glycosyltransferase activity"/>
    <property type="evidence" value="ECO:0007669"/>
    <property type="project" value="UniProtKB-KW"/>
</dbReference>
<accession>A0A9D2HM74</accession>
<dbReference type="PANTHER" id="PTHR43685:SF5">
    <property type="entry name" value="GLYCOSYLTRANSFERASE EPSE-RELATED"/>
    <property type="match status" value="1"/>
</dbReference>
<dbReference type="InterPro" id="IPR050834">
    <property type="entry name" value="Glycosyltransf_2"/>
</dbReference>
<evidence type="ECO:0000313" key="6">
    <source>
        <dbReference type="Proteomes" id="UP000823821"/>
    </source>
</evidence>
<dbReference type="Proteomes" id="UP000823821">
    <property type="component" value="Unassembled WGS sequence"/>
</dbReference>
<evidence type="ECO:0000256" key="2">
    <source>
        <dbReference type="ARBA" id="ARBA00022676"/>
    </source>
</evidence>
<gene>
    <name evidence="5" type="ORF">H9784_04220</name>
</gene>
<dbReference type="SUPFAM" id="SSF53448">
    <property type="entry name" value="Nucleotide-diphospho-sugar transferases"/>
    <property type="match status" value="1"/>
</dbReference>
<comment type="similarity">
    <text evidence="1">Belongs to the glycosyltransferase 2 family.</text>
</comment>